<dbReference type="EMBL" id="CP063849">
    <property type="protein sequence ID" value="QOY87840.1"/>
    <property type="molecule type" value="Genomic_DNA"/>
</dbReference>
<proteinExistence type="inferred from homology"/>
<dbReference type="InterPro" id="IPR054765">
    <property type="entry name" value="SLBB_dom"/>
</dbReference>
<keyword evidence="11" id="KW-0472">Membrane</keyword>
<sequence>MRSNWKLSLGRLLSLFLMLAAGGVLVAQQENAKGAGGQKPAEQGKPVAGGEDLNVAAPVDPKSYKIGAEDVLNIRVWRENDLSGNVVVRPDGKITVPLAGEMEAAGLTPEQLTTRVGEALSKFLTKPEVIISVVSVMSKRYYLSGNVNRSGPTPLVTPTTILQALSAAGLGQWAKKGKIVVMRGTERIKFNYNDVIKGKHLEQNIYLQDGDHIFVP</sequence>
<evidence type="ECO:0000256" key="3">
    <source>
        <dbReference type="ARBA" id="ARBA00022448"/>
    </source>
</evidence>
<evidence type="ECO:0000256" key="13">
    <source>
        <dbReference type="ARBA" id="ARBA00023237"/>
    </source>
</evidence>
<dbReference type="Gene3D" id="3.10.560.10">
    <property type="entry name" value="Outer membrane lipoprotein wza domain like"/>
    <property type="match status" value="1"/>
</dbReference>
<keyword evidence="6" id="KW-0812">Transmembrane</keyword>
<dbReference type="GO" id="GO:0009279">
    <property type="term" value="C:cell outer membrane"/>
    <property type="evidence" value="ECO:0007669"/>
    <property type="project" value="UniProtKB-SubCell"/>
</dbReference>
<evidence type="ECO:0000256" key="5">
    <source>
        <dbReference type="ARBA" id="ARBA00022597"/>
    </source>
</evidence>
<feature type="signal peptide" evidence="16">
    <location>
        <begin position="1"/>
        <end position="26"/>
    </location>
</feature>
<feature type="domain" description="SLBB" evidence="18">
    <location>
        <begin position="139"/>
        <end position="215"/>
    </location>
</feature>
<evidence type="ECO:0000256" key="6">
    <source>
        <dbReference type="ARBA" id="ARBA00022692"/>
    </source>
</evidence>
<evidence type="ECO:0000256" key="4">
    <source>
        <dbReference type="ARBA" id="ARBA00022452"/>
    </source>
</evidence>
<feature type="chain" id="PRO_5033046632" evidence="16">
    <location>
        <begin position="27"/>
        <end position="216"/>
    </location>
</feature>
<dbReference type="PANTHER" id="PTHR33619">
    <property type="entry name" value="POLYSACCHARIDE EXPORT PROTEIN GFCE-RELATED"/>
    <property type="match status" value="1"/>
</dbReference>
<organism evidence="19 20">
    <name type="scientific">Paludibaculum fermentans</name>
    <dbReference type="NCBI Taxonomy" id="1473598"/>
    <lineage>
        <taxon>Bacteria</taxon>
        <taxon>Pseudomonadati</taxon>
        <taxon>Acidobacteriota</taxon>
        <taxon>Terriglobia</taxon>
        <taxon>Bryobacterales</taxon>
        <taxon>Bryobacteraceae</taxon>
        <taxon>Paludibaculum</taxon>
    </lineage>
</organism>
<evidence type="ECO:0000259" key="18">
    <source>
        <dbReference type="Pfam" id="PF22461"/>
    </source>
</evidence>
<feature type="domain" description="Polysaccharide export protein N-terminal" evidence="17">
    <location>
        <begin position="61"/>
        <end position="133"/>
    </location>
</feature>
<reference evidence="19 20" key="1">
    <citation type="submission" date="2020-10" db="EMBL/GenBank/DDBJ databases">
        <title>Complete genome sequence of Paludibaculum fermentans P105T, a facultatively anaerobic acidobacterium capable of dissimilatory Fe(III) reduction.</title>
        <authorList>
            <person name="Dedysh S.N."/>
            <person name="Beletsky A.V."/>
            <person name="Kulichevskaya I.S."/>
            <person name="Mardanov A.V."/>
            <person name="Ravin N.V."/>
        </authorList>
    </citation>
    <scope>NUCLEOTIDE SEQUENCE [LARGE SCALE GENOMIC DNA]</scope>
    <source>
        <strain evidence="19 20">P105</strain>
    </source>
</reference>
<gene>
    <name evidence="19" type="ORF">IRI77_34735</name>
</gene>
<dbReference type="KEGG" id="pfer:IRI77_34735"/>
<evidence type="ECO:0000256" key="9">
    <source>
        <dbReference type="ARBA" id="ARBA00023065"/>
    </source>
</evidence>
<keyword evidence="14" id="KW-0449">Lipoprotein</keyword>
<evidence type="ECO:0000256" key="2">
    <source>
        <dbReference type="ARBA" id="ARBA00009450"/>
    </source>
</evidence>
<keyword evidence="3" id="KW-0813">Transport</keyword>
<dbReference type="Pfam" id="PF22461">
    <property type="entry name" value="SLBB_2"/>
    <property type="match status" value="1"/>
</dbReference>
<comment type="subcellular location">
    <subcellularLocation>
        <location evidence="1">Cell outer membrane</location>
        <topology evidence="1">Multi-pass membrane protein</topology>
    </subcellularLocation>
</comment>
<keyword evidence="20" id="KW-1185">Reference proteome</keyword>
<dbReference type="RefSeq" id="WP_194449507.1">
    <property type="nucleotide sequence ID" value="NZ_CP063849.1"/>
</dbReference>
<evidence type="ECO:0000256" key="12">
    <source>
        <dbReference type="ARBA" id="ARBA00023139"/>
    </source>
</evidence>
<protein>
    <submittedName>
        <fullName evidence="19">Polysaccharide biosynthesis/export family protein</fullName>
    </submittedName>
</protein>
<keyword evidence="10" id="KW-0626">Porin</keyword>
<dbReference type="Proteomes" id="UP000593892">
    <property type="component" value="Chromosome"/>
</dbReference>
<dbReference type="GO" id="GO:0046930">
    <property type="term" value="C:pore complex"/>
    <property type="evidence" value="ECO:0007669"/>
    <property type="project" value="UniProtKB-KW"/>
</dbReference>
<dbReference type="Gene3D" id="3.30.1950.10">
    <property type="entry name" value="wza like domain"/>
    <property type="match status" value="1"/>
</dbReference>
<dbReference type="GO" id="GO:0006811">
    <property type="term" value="P:monoatomic ion transport"/>
    <property type="evidence" value="ECO:0007669"/>
    <property type="project" value="UniProtKB-KW"/>
</dbReference>
<evidence type="ECO:0000256" key="7">
    <source>
        <dbReference type="ARBA" id="ARBA00022729"/>
    </source>
</evidence>
<evidence type="ECO:0000313" key="20">
    <source>
        <dbReference type="Proteomes" id="UP000593892"/>
    </source>
</evidence>
<evidence type="ECO:0000256" key="11">
    <source>
        <dbReference type="ARBA" id="ARBA00023136"/>
    </source>
</evidence>
<evidence type="ECO:0000256" key="1">
    <source>
        <dbReference type="ARBA" id="ARBA00004571"/>
    </source>
</evidence>
<keyword evidence="12" id="KW-0564">Palmitate</keyword>
<dbReference type="GO" id="GO:0015288">
    <property type="term" value="F:porin activity"/>
    <property type="evidence" value="ECO:0007669"/>
    <property type="project" value="UniProtKB-KW"/>
</dbReference>
<dbReference type="InterPro" id="IPR003715">
    <property type="entry name" value="Poly_export_N"/>
</dbReference>
<dbReference type="InterPro" id="IPR049712">
    <property type="entry name" value="Poly_export"/>
</dbReference>
<dbReference type="Pfam" id="PF02563">
    <property type="entry name" value="Poly_export"/>
    <property type="match status" value="1"/>
</dbReference>
<dbReference type="PANTHER" id="PTHR33619:SF3">
    <property type="entry name" value="POLYSACCHARIDE EXPORT PROTEIN GFCE-RELATED"/>
    <property type="match status" value="1"/>
</dbReference>
<keyword evidence="9" id="KW-0406">Ion transport</keyword>
<name>A0A7S7NQF5_PALFE</name>
<keyword evidence="13" id="KW-0998">Cell outer membrane</keyword>
<evidence type="ECO:0000256" key="16">
    <source>
        <dbReference type="SAM" id="SignalP"/>
    </source>
</evidence>
<accession>A0A7S7NQF5</accession>
<evidence type="ECO:0000259" key="17">
    <source>
        <dbReference type="Pfam" id="PF02563"/>
    </source>
</evidence>
<keyword evidence="7 16" id="KW-0732">Signal</keyword>
<keyword evidence="8" id="KW-0625">Polysaccharide transport</keyword>
<evidence type="ECO:0000256" key="8">
    <source>
        <dbReference type="ARBA" id="ARBA00023047"/>
    </source>
</evidence>
<comment type="similarity">
    <text evidence="2">Belongs to the BexD/CtrA/VexA family.</text>
</comment>
<dbReference type="GO" id="GO:0015159">
    <property type="term" value="F:polysaccharide transmembrane transporter activity"/>
    <property type="evidence" value="ECO:0007669"/>
    <property type="project" value="InterPro"/>
</dbReference>
<evidence type="ECO:0000256" key="10">
    <source>
        <dbReference type="ARBA" id="ARBA00023114"/>
    </source>
</evidence>
<keyword evidence="5" id="KW-0762">Sugar transport</keyword>
<feature type="region of interest" description="Disordered" evidence="15">
    <location>
        <begin position="33"/>
        <end position="52"/>
    </location>
</feature>
<evidence type="ECO:0000313" key="19">
    <source>
        <dbReference type="EMBL" id="QOY87840.1"/>
    </source>
</evidence>
<evidence type="ECO:0000256" key="15">
    <source>
        <dbReference type="SAM" id="MobiDB-lite"/>
    </source>
</evidence>
<evidence type="ECO:0000256" key="14">
    <source>
        <dbReference type="ARBA" id="ARBA00023288"/>
    </source>
</evidence>
<dbReference type="AlphaFoldDB" id="A0A7S7NQF5"/>
<keyword evidence="4" id="KW-1134">Transmembrane beta strand</keyword>